<dbReference type="CDD" id="cd11064">
    <property type="entry name" value="CYP86A"/>
    <property type="match status" value="1"/>
</dbReference>
<feature type="binding site" description="axial binding residue" evidence="5">
    <location>
        <position position="502"/>
    </location>
    <ligand>
        <name>heme</name>
        <dbReference type="ChEBI" id="CHEBI:30413"/>
    </ligand>
    <ligandPart>
        <name>Fe</name>
        <dbReference type="ChEBI" id="CHEBI:18248"/>
    </ligandPart>
</feature>
<keyword evidence="7" id="KW-0472">Membrane</keyword>
<comment type="cofactor">
    <cofactor evidence="5">
        <name>heme</name>
        <dbReference type="ChEBI" id="CHEBI:30413"/>
    </cofactor>
</comment>
<evidence type="ECO:0000313" key="8">
    <source>
        <dbReference type="EMBL" id="KAF7728512.1"/>
    </source>
</evidence>
<dbReference type="Proteomes" id="UP000605846">
    <property type="component" value="Unassembled WGS sequence"/>
</dbReference>
<keyword evidence="7" id="KW-1133">Transmembrane helix</keyword>
<evidence type="ECO:0008006" key="10">
    <source>
        <dbReference type="Google" id="ProtNLM"/>
    </source>
</evidence>
<sequence length="554" mass="63555">MNHYAISIFGKLDYALPLVAHVDALDSECISLLQLDVRAMMLTLDNKHNALLTTAGLIGGTVTAILAALAVKYPDKAVFDDPHEELPLRKGWPLLGTLPHFLYNSQIAHDFFLRDFILLDALTVAVSALGKPRSIGTIDPRNIDHVLKHNFENYAKGPQFNEATEHLLGHGIFNANGEQWRYQRKTASHIFNVKNFRDHFTEVFLQEIEQMFNHVFDPAIKTQEPVDFHETMFRFTLDSFFLLGFGVPLNSLSTKEKIPFAVSFDAAQTSAFYRFANPFWRVAETADRVFRPWNTSLQQHLKVMNSFAVQVIDGRRKDIAEGEKDHKDLLSRFMNTKNEHGEPLNNTELRDIVLNFIIAGRDTTAQALSWAFYNLMLHPRVEAKLVEEINEYIEEDMNAPTLYEVIKSMKYAHAVFYETLRLHPPVPNNQKYALNDDVLPDGTHIRKGDYVFWSPWAMARSEKVWGPDARDFRPERWFTPEGDLRRESQGKFNSFHSGPRVCLGQNLATLEGLIAMTYLLKRYRFSLVPGQDITYQVSLSLPMKNGMKVFVKSR</sequence>
<reference evidence="8" key="1">
    <citation type="submission" date="2020-01" db="EMBL/GenBank/DDBJ databases">
        <title>Genome Sequencing of Three Apophysomyces-Like Fungal Strains Confirms a Novel Fungal Genus in the Mucoromycota with divergent Burkholderia-like Endosymbiotic Bacteria.</title>
        <authorList>
            <person name="Stajich J.E."/>
            <person name="Macias A.M."/>
            <person name="Carter-House D."/>
            <person name="Lovett B."/>
            <person name="Kasson L.R."/>
            <person name="Berry K."/>
            <person name="Grigoriev I."/>
            <person name="Chang Y."/>
            <person name="Spatafora J."/>
            <person name="Kasson M.T."/>
        </authorList>
    </citation>
    <scope>NUCLEOTIDE SEQUENCE</scope>
    <source>
        <strain evidence="8">NRRL A-21654</strain>
    </source>
</reference>
<keyword evidence="4 5" id="KW-0408">Iron</keyword>
<keyword evidence="7" id="KW-0812">Transmembrane</keyword>
<feature type="transmembrane region" description="Helical" evidence="7">
    <location>
        <begin position="50"/>
        <end position="71"/>
    </location>
</feature>
<comment type="similarity">
    <text evidence="1 6">Belongs to the cytochrome P450 family.</text>
</comment>
<dbReference type="GO" id="GO:0005506">
    <property type="term" value="F:iron ion binding"/>
    <property type="evidence" value="ECO:0007669"/>
    <property type="project" value="InterPro"/>
</dbReference>
<evidence type="ECO:0000256" key="7">
    <source>
        <dbReference type="SAM" id="Phobius"/>
    </source>
</evidence>
<evidence type="ECO:0000256" key="5">
    <source>
        <dbReference type="PIRSR" id="PIRSR602401-1"/>
    </source>
</evidence>
<evidence type="ECO:0000256" key="1">
    <source>
        <dbReference type="ARBA" id="ARBA00010617"/>
    </source>
</evidence>
<dbReference type="PRINTS" id="PR00463">
    <property type="entry name" value="EP450I"/>
</dbReference>
<dbReference type="OrthoDB" id="1470350at2759"/>
<evidence type="ECO:0000256" key="4">
    <source>
        <dbReference type="ARBA" id="ARBA00023004"/>
    </source>
</evidence>
<keyword evidence="3 6" id="KW-0560">Oxidoreductase</keyword>
<name>A0A8H7BZ20_9FUNG</name>
<dbReference type="GO" id="GO:0006629">
    <property type="term" value="P:lipid metabolic process"/>
    <property type="evidence" value="ECO:0007669"/>
    <property type="project" value="UniProtKB-ARBA"/>
</dbReference>
<dbReference type="SUPFAM" id="SSF48264">
    <property type="entry name" value="Cytochrome P450"/>
    <property type="match status" value="1"/>
</dbReference>
<comment type="caution">
    <text evidence="8">The sequence shown here is derived from an EMBL/GenBank/DDBJ whole genome shotgun (WGS) entry which is preliminary data.</text>
</comment>
<proteinExistence type="inferred from homology"/>
<keyword evidence="6" id="KW-0503">Monooxygenase</keyword>
<dbReference type="PRINTS" id="PR00385">
    <property type="entry name" value="P450"/>
</dbReference>
<dbReference type="InterPro" id="IPR036396">
    <property type="entry name" value="Cyt_P450_sf"/>
</dbReference>
<evidence type="ECO:0000256" key="3">
    <source>
        <dbReference type="ARBA" id="ARBA00023002"/>
    </source>
</evidence>
<dbReference type="InterPro" id="IPR002401">
    <property type="entry name" value="Cyt_P450_E_grp-I"/>
</dbReference>
<dbReference type="EMBL" id="JABAYA010000035">
    <property type="protein sequence ID" value="KAF7728512.1"/>
    <property type="molecule type" value="Genomic_DNA"/>
</dbReference>
<gene>
    <name evidence="8" type="ORF">EC973_005916</name>
</gene>
<keyword evidence="2 5" id="KW-0479">Metal-binding</keyword>
<organism evidence="8 9">
    <name type="scientific">Apophysomyces ossiformis</name>
    <dbReference type="NCBI Taxonomy" id="679940"/>
    <lineage>
        <taxon>Eukaryota</taxon>
        <taxon>Fungi</taxon>
        <taxon>Fungi incertae sedis</taxon>
        <taxon>Mucoromycota</taxon>
        <taxon>Mucoromycotina</taxon>
        <taxon>Mucoromycetes</taxon>
        <taxon>Mucorales</taxon>
        <taxon>Mucorineae</taxon>
        <taxon>Mucoraceae</taxon>
        <taxon>Apophysomyces</taxon>
    </lineage>
</organism>
<dbReference type="PANTHER" id="PTHR24296">
    <property type="entry name" value="CYTOCHROME P450"/>
    <property type="match status" value="1"/>
</dbReference>
<protein>
    <recommendedName>
        <fullName evidence="10">Cytochrome P450</fullName>
    </recommendedName>
</protein>
<dbReference type="InterPro" id="IPR017972">
    <property type="entry name" value="Cyt_P450_CS"/>
</dbReference>
<dbReference type="InterPro" id="IPR001128">
    <property type="entry name" value="Cyt_P450"/>
</dbReference>
<dbReference type="GO" id="GO:0020037">
    <property type="term" value="F:heme binding"/>
    <property type="evidence" value="ECO:0007669"/>
    <property type="project" value="InterPro"/>
</dbReference>
<evidence type="ECO:0000256" key="2">
    <source>
        <dbReference type="ARBA" id="ARBA00022723"/>
    </source>
</evidence>
<evidence type="ECO:0000313" key="9">
    <source>
        <dbReference type="Proteomes" id="UP000605846"/>
    </source>
</evidence>
<keyword evidence="5 6" id="KW-0349">Heme</keyword>
<dbReference type="Gene3D" id="1.10.630.10">
    <property type="entry name" value="Cytochrome P450"/>
    <property type="match status" value="1"/>
</dbReference>
<dbReference type="PROSITE" id="PS00086">
    <property type="entry name" value="CYTOCHROME_P450"/>
    <property type="match status" value="1"/>
</dbReference>
<keyword evidence="9" id="KW-1185">Reference proteome</keyword>
<accession>A0A8H7BZ20</accession>
<dbReference type="Pfam" id="PF00067">
    <property type="entry name" value="p450"/>
    <property type="match status" value="1"/>
</dbReference>
<dbReference type="GO" id="GO:0016705">
    <property type="term" value="F:oxidoreductase activity, acting on paired donors, with incorporation or reduction of molecular oxygen"/>
    <property type="evidence" value="ECO:0007669"/>
    <property type="project" value="InterPro"/>
</dbReference>
<evidence type="ECO:0000256" key="6">
    <source>
        <dbReference type="RuleBase" id="RU000461"/>
    </source>
</evidence>
<dbReference type="AlphaFoldDB" id="A0A8H7BZ20"/>
<dbReference type="GO" id="GO:0004497">
    <property type="term" value="F:monooxygenase activity"/>
    <property type="evidence" value="ECO:0007669"/>
    <property type="project" value="UniProtKB-KW"/>
</dbReference>